<evidence type="ECO:0000313" key="2">
    <source>
        <dbReference type="Proteomes" id="UP001141806"/>
    </source>
</evidence>
<gene>
    <name evidence="1" type="ORF">NE237_020611</name>
</gene>
<dbReference type="EMBL" id="JAMYWD010000009">
    <property type="protein sequence ID" value="KAJ4960701.1"/>
    <property type="molecule type" value="Genomic_DNA"/>
</dbReference>
<dbReference type="AlphaFoldDB" id="A0A9Q0H8R1"/>
<protein>
    <submittedName>
        <fullName evidence="1">Uncharacterized protein</fullName>
    </submittedName>
</protein>
<dbReference type="Proteomes" id="UP001141806">
    <property type="component" value="Unassembled WGS sequence"/>
</dbReference>
<proteinExistence type="predicted"/>
<sequence>MRPLMSFFEEVDRQCIFLISYDSLKRLGSPPSFCEREEGEERTLHLVLVKEPMKTMNRMELDVHYHGLILFIICTDLHCSNDRTSGELYLYCVVTESINERKKCSTV</sequence>
<name>A0A9Q0H8R1_9MAGN</name>
<reference evidence="1" key="1">
    <citation type="journal article" date="2023" name="Plant J.">
        <title>The genome of the king protea, Protea cynaroides.</title>
        <authorList>
            <person name="Chang J."/>
            <person name="Duong T.A."/>
            <person name="Schoeman C."/>
            <person name="Ma X."/>
            <person name="Roodt D."/>
            <person name="Barker N."/>
            <person name="Li Z."/>
            <person name="Van de Peer Y."/>
            <person name="Mizrachi E."/>
        </authorList>
    </citation>
    <scope>NUCLEOTIDE SEQUENCE</scope>
    <source>
        <tissue evidence="1">Young leaves</tissue>
    </source>
</reference>
<evidence type="ECO:0000313" key="1">
    <source>
        <dbReference type="EMBL" id="KAJ4960701.1"/>
    </source>
</evidence>
<organism evidence="1 2">
    <name type="scientific">Protea cynaroides</name>
    <dbReference type="NCBI Taxonomy" id="273540"/>
    <lineage>
        <taxon>Eukaryota</taxon>
        <taxon>Viridiplantae</taxon>
        <taxon>Streptophyta</taxon>
        <taxon>Embryophyta</taxon>
        <taxon>Tracheophyta</taxon>
        <taxon>Spermatophyta</taxon>
        <taxon>Magnoliopsida</taxon>
        <taxon>Proteales</taxon>
        <taxon>Proteaceae</taxon>
        <taxon>Protea</taxon>
    </lineage>
</organism>
<accession>A0A9Q0H8R1</accession>
<keyword evidence="2" id="KW-1185">Reference proteome</keyword>
<comment type="caution">
    <text evidence="1">The sequence shown here is derived from an EMBL/GenBank/DDBJ whole genome shotgun (WGS) entry which is preliminary data.</text>
</comment>